<comment type="caution">
    <text evidence="4">The sequence shown here is derived from an EMBL/GenBank/DDBJ whole genome shotgun (WGS) entry which is preliminary data.</text>
</comment>
<feature type="signal peptide" evidence="1">
    <location>
        <begin position="1"/>
        <end position="31"/>
    </location>
</feature>
<evidence type="ECO:0000313" key="4">
    <source>
        <dbReference type="EMBL" id="GAA0340432.1"/>
    </source>
</evidence>
<dbReference type="Pfam" id="PF24299">
    <property type="entry name" value="DUF7483"/>
    <property type="match status" value="2"/>
</dbReference>
<dbReference type="CDD" id="cd11304">
    <property type="entry name" value="Cadherin_repeat"/>
    <property type="match status" value="1"/>
</dbReference>
<keyword evidence="5" id="KW-1185">Reference proteome</keyword>
<dbReference type="NCBIfam" id="NF012211">
    <property type="entry name" value="tand_rpt_95"/>
    <property type="match status" value="4"/>
</dbReference>
<evidence type="ECO:0000259" key="3">
    <source>
        <dbReference type="Pfam" id="PF24299"/>
    </source>
</evidence>
<protein>
    <recommendedName>
        <fullName evidence="6">Tandem-95 repeat protein</fullName>
    </recommendedName>
</protein>
<gene>
    <name evidence="4" type="ORF">GCM10009092_01160</name>
</gene>
<evidence type="ECO:0000313" key="5">
    <source>
        <dbReference type="Proteomes" id="UP001501757"/>
    </source>
</evidence>
<feature type="domain" description="RapA2 cadherin-like" evidence="2">
    <location>
        <begin position="1085"/>
        <end position="1154"/>
    </location>
</feature>
<reference evidence="5" key="1">
    <citation type="journal article" date="2019" name="Int. J. Syst. Evol. Microbiol.">
        <title>The Global Catalogue of Microorganisms (GCM) 10K type strain sequencing project: providing services to taxonomists for standard genome sequencing and annotation.</title>
        <authorList>
            <consortium name="The Broad Institute Genomics Platform"/>
            <consortium name="The Broad Institute Genome Sequencing Center for Infectious Disease"/>
            <person name="Wu L."/>
            <person name="Ma J."/>
        </authorList>
    </citation>
    <scope>NUCLEOTIDE SEQUENCE [LARGE SCALE GENOMIC DNA]</scope>
    <source>
        <strain evidence="5">JCM 13378</strain>
    </source>
</reference>
<feature type="chain" id="PRO_5046061450" description="Tandem-95 repeat protein" evidence="1">
    <location>
        <begin position="32"/>
        <end position="1468"/>
    </location>
</feature>
<accession>A0ABP3GCH7</accession>
<dbReference type="RefSeq" id="WP_343840432.1">
    <property type="nucleotide sequence ID" value="NZ_BAAAEI010000001.1"/>
</dbReference>
<dbReference type="EMBL" id="BAAAEI010000001">
    <property type="protein sequence ID" value="GAA0340432.1"/>
    <property type="molecule type" value="Genomic_DNA"/>
</dbReference>
<dbReference type="Pfam" id="PF17963">
    <property type="entry name" value="Big_9"/>
    <property type="match status" value="4"/>
</dbReference>
<dbReference type="InterPro" id="IPR055906">
    <property type="entry name" value="DUF7483"/>
</dbReference>
<dbReference type="PANTHER" id="PTHR34720">
    <property type="entry name" value="MICROCYSTIN DEPENDENT PROTEIN"/>
    <property type="match status" value="1"/>
</dbReference>
<evidence type="ECO:0000256" key="1">
    <source>
        <dbReference type="SAM" id="SignalP"/>
    </source>
</evidence>
<sequence length="1468" mass="157553">MKYKVKERRIARKITFAALYALGLLSSAMSAAQTLNTLVVDTYQGNAAATDANNILNPVNAGINLASDGGLVMVKSPVNDSGFYWLDTERGAGLSLNSTAAMAEQVQSSFAEFTEQGFVLQGTSAHWNRLGSEYPYIALVKKPGVLDIITYTGDGAASREIPHQLNTDVGMIIVKALDMNNGGAVWHRSLSSTNEFKSLNLFGFGDTNPAAAGAWWGNKQPSASALYVGNSVATNTAGARYVAYVFADSPDDGIVVGHYVGNSTDGVLAQLPWQPDAFILKPLNTQLATNWTLWSPRFGDRRYGMLDLAWAGLPTSAGSSMLLNEAGELVKTSLASGHNITWNESGKQYLYVAIKNMPEALPPDPNTLAITPDVFTLTNKAATLLDVLHNDSGATQSGLYLKVPSLSAAGAALSIENNQIHYTPPQADIATDSFDYRIEDNQGNVLAKATAFIKLPVANPSNFAIVPYIGNGGVNNINAGLNLAQGGLVMIKHLNPNVSDQWYWFDTARGPGRFFTSDGINEGTSPSFSAFTSSGFELNGSAIDINRPGELYVALVFKEEAGFFDITTYPGNNINSTAISHRLDAEVGMLILKPINNPNSAWTWHSAGSMSGASYGIPGDIPGTIFGMMGIGGMEVRETNVDIFNFKKPATNRFWVGNSVYNNGQGVNYIAYAFAQNPAAGLFFGDYQGQGTSGTLANLPWRSDLLVRKAKHGVKHWGANLFALGADKEIGFSSNSPGWQNTHNNGEAQQWQTELTENGQVISHLQGSNAEINGWNGPNVTYFTMAFSEVKHADIVPVLPVNQYAMHDNYSVAGGELSGLSVMDNDLDSAGFHIISVHSSDNANVHAYLNQNLIGYTPADGFCGQDYFTYTLANGENAIETATVTVNVDCSGSNKRPVANNDEIYLLQGQDATVNVLANDTDPENAALRVMAINVPSNSTVKGSLHINADNSLSYIADKTDSSTDAYTDEFTYVVQDDLKQNSWAFVRIHVVPRQGPPSANDDQFTVASGDSSALDLLTNDVSPSGASWRISSVTPSANASLVIYLPEARLLRYAPNSAFCGRDTFSYTVDDGLGLQKKTANVVVYVNCGAGNAKPTANDDYVEVNAKQDLLLDLLANDTDPEEQPLKILSVKVEEGQSAKGALRLNPDNSVTYLGAKDYRSANPYTDVFIYMIADSVNQTSWGKVNVLVLPVNEAPVAQHDSAEGQEDTPLVINVLANDSDPDGDALTLVEVSTPAHGQISIGPDKQITYQPKPNFFGEDHFTYRVSDGEQLSAPATVTISVTPVNDAPVAINDSYATGQNLPVTLLVLQNDTDADNDALTLTLLSQPQLGTLLQQADQRLLYTPNQDVCGADSFEYSVSDQVAASVSASVSINIHCSGSTQLNWQSAGDEVTQIRVGQAITLQWHFPDAAECQSDFTDSTSNQGSESRVFYTPGQYQFSFSCAGMVYSTPLLEVSKLSSPQGLRRN</sequence>
<proteinExistence type="predicted"/>
<organism evidence="4 5">
    <name type="scientific">Bowmanella denitrificans</name>
    <dbReference type="NCBI Taxonomy" id="366582"/>
    <lineage>
        <taxon>Bacteria</taxon>
        <taxon>Pseudomonadati</taxon>
        <taxon>Pseudomonadota</taxon>
        <taxon>Gammaproteobacteria</taxon>
        <taxon>Alteromonadales</taxon>
        <taxon>Alteromonadaceae</taxon>
        <taxon>Bowmanella</taxon>
    </lineage>
</organism>
<name>A0ABP3GCH7_9ALTE</name>
<feature type="domain" description="RapA2 cadherin-like" evidence="2">
    <location>
        <begin position="882"/>
        <end position="955"/>
    </location>
</feature>
<keyword evidence="1" id="KW-0732">Signal</keyword>
<evidence type="ECO:0000259" key="2">
    <source>
        <dbReference type="Pfam" id="PF17803"/>
    </source>
</evidence>
<dbReference type="Pfam" id="PF17803">
    <property type="entry name" value="Cadherin_4"/>
    <property type="match status" value="2"/>
</dbReference>
<dbReference type="Proteomes" id="UP001501757">
    <property type="component" value="Unassembled WGS sequence"/>
</dbReference>
<feature type="domain" description="DUF7483" evidence="3">
    <location>
        <begin position="62"/>
        <end position="358"/>
    </location>
</feature>
<dbReference type="PANTHER" id="PTHR34720:SF9">
    <property type="entry name" value="BLR4714 PROTEIN"/>
    <property type="match status" value="1"/>
</dbReference>
<dbReference type="InterPro" id="IPR040853">
    <property type="entry name" value="RapA2_cadherin-like"/>
</dbReference>
<dbReference type="Gene3D" id="2.60.40.3440">
    <property type="match status" value="1"/>
</dbReference>
<feature type="domain" description="DUF7483" evidence="3">
    <location>
        <begin position="463"/>
        <end position="789"/>
    </location>
</feature>
<evidence type="ECO:0008006" key="6">
    <source>
        <dbReference type="Google" id="ProtNLM"/>
    </source>
</evidence>
<dbReference type="Gene3D" id="2.60.40.2810">
    <property type="match status" value="4"/>
</dbReference>